<dbReference type="EMBL" id="JARBHB010000006">
    <property type="protein sequence ID" value="KAJ8880554.1"/>
    <property type="molecule type" value="Genomic_DNA"/>
</dbReference>
<evidence type="ECO:0008006" key="3">
    <source>
        <dbReference type="Google" id="ProtNLM"/>
    </source>
</evidence>
<reference evidence="1 2" key="1">
    <citation type="submission" date="2023-02" db="EMBL/GenBank/DDBJ databases">
        <title>LHISI_Scaffold_Assembly.</title>
        <authorList>
            <person name="Stuart O.P."/>
            <person name="Cleave R."/>
            <person name="Magrath M.J.L."/>
            <person name="Mikheyev A.S."/>
        </authorList>
    </citation>
    <scope>NUCLEOTIDE SEQUENCE [LARGE SCALE GENOMIC DNA]</scope>
    <source>
        <strain evidence="1">Daus_M_001</strain>
        <tissue evidence="1">Leg muscle</tissue>
    </source>
</reference>
<accession>A0ABQ9H8C5</accession>
<dbReference type="PANTHER" id="PTHR47326:SF1">
    <property type="entry name" value="HTH PSQ-TYPE DOMAIN-CONTAINING PROTEIN"/>
    <property type="match status" value="1"/>
</dbReference>
<evidence type="ECO:0000313" key="1">
    <source>
        <dbReference type="EMBL" id="KAJ8880554.1"/>
    </source>
</evidence>
<dbReference type="Gene3D" id="3.30.420.10">
    <property type="entry name" value="Ribonuclease H-like superfamily/Ribonuclease H"/>
    <property type="match status" value="2"/>
</dbReference>
<name>A0ABQ9H8C5_9NEOP</name>
<sequence length="316" mass="36066">MAFGVGPLVFVRGSMNTEAYCNILDNEILPTLGFFGMDPYYFQDDNARCRVSRAPMQWYADSTVRRLDWPAQRPDLNPIEHFWDELDRRVRAGQVRPKSIAQLMEWLQEEWRRILVDVLQTLVESMPDRVDAVIAARGSSTVVDGFEAVKGYERIVVATGKVYSTKALMCSSAAVAERLARSPLTEAKLVQSPAGSPDFCKWESCRTMPLIGGFSRTSVDLCFTAFGVGPLVFVRDTMNTEAYCNILDNEMLPTLLRFYGMDPCYFQDDSASCHVSRATMQWYADNNVRRLDWSVQSHDLNPIEHLWDELDRRERA</sequence>
<proteinExistence type="predicted"/>
<dbReference type="Proteomes" id="UP001159363">
    <property type="component" value="Chromosome 5"/>
</dbReference>
<comment type="caution">
    <text evidence="1">The sequence shown here is derived from an EMBL/GenBank/DDBJ whole genome shotgun (WGS) entry which is preliminary data.</text>
</comment>
<dbReference type="PANTHER" id="PTHR47326">
    <property type="entry name" value="TRANSPOSABLE ELEMENT TC3 TRANSPOSASE-LIKE PROTEIN"/>
    <property type="match status" value="1"/>
</dbReference>
<evidence type="ECO:0000313" key="2">
    <source>
        <dbReference type="Proteomes" id="UP001159363"/>
    </source>
</evidence>
<organism evidence="1 2">
    <name type="scientific">Dryococelus australis</name>
    <dbReference type="NCBI Taxonomy" id="614101"/>
    <lineage>
        <taxon>Eukaryota</taxon>
        <taxon>Metazoa</taxon>
        <taxon>Ecdysozoa</taxon>
        <taxon>Arthropoda</taxon>
        <taxon>Hexapoda</taxon>
        <taxon>Insecta</taxon>
        <taxon>Pterygota</taxon>
        <taxon>Neoptera</taxon>
        <taxon>Polyneoptera</taxon>
        <taxon>Phasmatodea</taxon>
        <taxon>Verophasmatodea</taxon>
        <taxon>Anareolatae</taxon>
        <taxon>Phasmatidae</taxon>
        <taxon>Eurycanthinae</taxon>
        <taxon>Dryococelus</taxon>
    </lineage>
</organism>
<protein>
    <recommendedName>
        <fullName evidence="3">Transposable element Tcb2 transposase</fullName>
    </recommendedName>
</protein>
<keyword evidence="2" id="KW-1185">Reference proteome</keyword>
<gene>
    <name evidence="1" type="ORF">PR048_017024</name>
</gene>
<dbReference type="InterPro" id="IPR036397">
    <property type="entry name" value="RNaseH_sf"/>
</dbReference>